<dbReference type="InterPro" id="IPR050401">
    <property type="entry name" value="Cyclic_nucleotide_synthase"/>
</dbReference>
<dbReference type="PANTHER" id="PTHR11920">
    <property type="entry name" value="GUANYLYL CYCLASE"/>
    <property type="match status" value="1"/>
</dbReference>
<evidence type="ECO:0000256" key="4">
    <source>
        <dbReference type="ARBA" id="ARBA00022989"/>
    </source>
</evidence>
<comment type="caution">
    <text evidence="10">The sequence shown here is derived from an EMBL/GenBank/DDBJ whole genome shotgun (WGS) entry which is preliminary data.</text>
</comment>
<dbReference type="CDD" id="cd07302">
    <property type="entry name" value="CHD"/>
    <property type="match status" value="1"/>
</dbReference>
<comment type="subcellular location">
    <subcellularLocation>
        <location evidence="1">Membrane</location>
    </subcellularLocation>
</comment>
<evidence type="ECO:0000256" key="2">
    <source>
        <dbReference type="ARBA" id="ARBA00022692"/>
    </source>
</evidence>
<dbReference type="PANTHER" id="PTHR11920:SF335">
    <property type="entry name" value="GUANYLATE CYCLASE"/>
    <property type="match status" value="1"/>
</dbReference>
<dbReference type="EMBL" id="JALLPJ020000522">
    <property type="protein sequence ID" value="KAL3789483.1"/>
    <property type="molecule type" value="Genomic_DNA"/>
</dbReference>
<evidence type="ECO:0000256" key="8">
    <source>
        <dbReference type="SAM" id="Phobius"/>
    </source>
</evidence>
<keyword evidence="6" id="KW-0456">Lyase</keyword>
<evidence type="ECO:0000256" key="5">
    <source>
        <dbReference type="ARBA" id="ARBA00023136"/>
    </source>
</evidence>
<gene>
    <name evidence="10" type="ORF">ACHAWO_002812</name>
</gene>
<dbReference type="InterPro" id="IPR001054">
    <property type="entry name" value="A/G_cyclase"/>
</dbReference>
<feature type="transmembrane region" description="Helical" evidence="8">
    <location>
        <begin position="182"/>
        <end position="204"/>
    </location>
</feature>
<dbReference type="Proteomes" id="UP001530400">
    <property type="component" value="Unassembled WGS sequence"/>
</dbReference>
<dbReference type="FunFam" id="3.30.70.1230:FF:000059">
    <property type="entry name" value="Guanylate cyclase"/>
    <property type="match status" value="1"/>
</dbReference>
<name>A0ABD3PNZ3_9STRA</name>
<dbReference type="Pfam" id="PF00233">
    <property type="entry name" value="PDEase_I"/>
    <property type="match status" value="1"/>
</dbReference>
<protein>
    <recommendedName>
        <fullName evidence="9">Guanylate cyclase domain-containing protein</fullName>
    </recommendedName>
</protein>
<accession>A0ABD3PNZ3</accession>
<dbReference type="SUPFAM" id="SSF55073">
    <property type="entry name" value="Nucleotide cyclase"/>
    <property type="match status" value="1"/>
</dbReference>
<dbReference type="PROSITE" id="PS50125">
    <property type="entry name" value="GUANYLATE_CYCLASE_2"/>
    <property type="match status" value="1"/>
</dbReference>
<reference evidence="10 11" key="1">
    <citation type="submission" date="2024-10" db="EMBL/GenBank/DDBJ databases">
        <title>Updated reference genomes for cyclostephanoid diatoms.</title>
        <authorList>
            <person name="Roberts W.R."/>
            <person name="Alverson A.J."/>
        </authorList>
    </citation>
    <scope>NUCLEOTIDE SEQUENCE [LARGE SCALE GENOMIC DNA]</scope>
    <source>
        <strain evidence="10 11">AJA010-31</strain>
    </source>
</reference>
<organism evidence="10 11">
    <name type="scientific">Cyclotella atomus</name>
    <dbReference type="NCBI Taxonomy" id="382360"/>
    <lineage>
        <taxon>Eukaryota</taxon>
        <taxon>Sar</taxon>
        <taxon>Stramenopiles</taxon>
        <taxon>Ochrophyta</taxon>
        <taxon>Bacillariophyta</taxon>
        <taxon>Coscinodiscophyceae</taxon>
        <taxon>Thalassiosirophycidae</taxon>
        <taxon>Stephanodiscales</taxon>
        <taxon>Stephanodiscaceae</taxon>
        <taxon>Cyclotella</taxon>
    </lineage>
</organism>
<dbReference type="InterPro" id="IPR029787">
    <property type="entry name" value="Nucleotide_cyclase"/>
</dbReference>
<dbReference type="SUPFAM" id="SSF109604">
    <property type="entry name" value="HD-domain/PDEase-like"/>
    <property type="match status" value="1"/>
</dbReference>
<dbReference type="Gene3D" id="3.30.70.1230">
    <property type="entry name" value="Nucleotide cyclase"/>
    <property type="match status" value="1"/>
</dbReference>
<feature type="domain" description="Guanylate cyclase" evidence="9">
    <location>
        <begin position="547"/>
        <end position="676"/>
    </location>
</feature>
<evidence type="ECO:0000313" key="11">
    <source>
        <dbReference type="Proteomes" id="UP001530400"/>
    </source>
</evidence>
<evidence type="ECO:0000256" key="3">
    <source>
        <dbReference type="ARBA" id="ARBA00022741"/>
    </source>
</evidence>
<dbReference type="Pfam" id="PF00211">
    <property type="entry name" value="Guanylate_cyc"/>
    <property type="match status" value="1"/>
</dbReference>
<feature type="transmembrane region" description="Helical" evidence="8">
    <location>
        <begin position="491"/>
        <end position="512"/>
    </location>
</feature>
<evidence type="ECO:0000256" key="6">
    <source>
        <dbReference type="ARBA" id="ARBA00023239"/>
    </source>
</evidence>
<keyword evidence="4 8" id="KW-1133">Transmembrane helix</keyword>
<dbReference type="GO" id="GO:0016829">
    <property type="term" value="F:lyase activity"/>
    <property type="evidence" value="ECO:0007669"/>
    <property type="project" value="UniProtKB-KW"/>
</dbReference>
<feature type="region of interest" description="Disordered" evidence="7">
    <location>
        <begin position="25"/>
        <end position="52"/>
    </location>
</feature>
<feature type="compositionally biased region" description="Polar residues" evidence="7">
    <location>
        <begin position="31"/>
        <end position="49"/>
    </location>
</feature>
<proteinExistence type="predicted"/>
<keyword evidence="5 8" id="KW-0472">Membrane</keyword>
<dbReference type="InterPro" id="IPR036971">
    <property type="entry name" value="PDEase_catalytic_dom_sf"/>
</dbReference>
<dbReference type="SMART" id="SM00044">
    <property type="entry name" value="CYCc"/>
    <property type="match status" value="1"/>
</dbReference>
<sequence length="1175" mass="132133">MACLICRGTLEARRFSLSEWNDAPTEEVPTYNASESTATDQPDSSNASSGVGEMNIDSIYDAIKNETKEDDISSRGHLFDSTRANPEYVAVPRKASLISAHTPTHALKKLTKKAASEVSFTVPSSNSESLYASTTSNIWTRLLGGNDELWDKDDDGDDAAVKACSRFCFLETRHFFTTLVKYPYIICTSFFVCVLVLSAGMAAIQSEKGRYVQQMKGTAEYVARDTAVWFANEFRHAMMPLYGIQQGVIHSHYFDSLYGKSCAQVDSCRTIEANSFQFSPTKCHRKDSWYTNDRKHNVTGVCDDPILKEKFRSIVEPINADNNLDGIVVSYRLFPNSVACLNEPSGKSTKYSKLEDFPQGEEKGSAESTLGLDAVHSNNPFWNMVTEELFVKKELSIFGPFTMPPMKEAICGHLAIWTEFDPSDPFQNVMEVQGSTVVGAWGFIMNFIDWGRSMNGLLHVDLIVETESLHGTWANRVGYVEEGFEPSWYKAAVVIVVLLSMLLCFLTASMLVERQLHRDLLYKVMPRRAIKKLQQGQTVLEKFNLVTIFFSDIVGFTSMAGSMRPLQVMAMLNELYNELDKLVIKHKVYKVETIGDAYMVVGGAPDRCAAPLAAERVALFALDAVNFVKEFKTKNGDTVRIRVGLASGPVCAGVVGNSMPRYCFFGDTVNFASRMESTSVKMRIQVSELTYRLLQDSPNTTFELKKRREGDKVGIEVKGKGHQITYWVNNAHKRRTQVKLPIDDIEAQFSDVEEIDADPEMPTSDTHMNIIRESINESFTPEEIHQALAAEDWAVIGSYCAFDGRSKRDGIVFCGHAILEHHLRLVLKERQSGSKLSLAVKVQLSKFVSAVAATYADPDFHCLSHALHVTTSMNKLLSMTTENTARTSALENFSLVFACFLHDAGHTGMTNKMLQENEHSLSQKYPEGVPFAEQYSIEIACDILFREEYNALCTAIIPDDLSKLKFSKYQGICAVDQSVQHHFCIIQALFQCILVTDITNPNRVKLSVQRYEAAYNDGRCTPDLCPLAPYLSGVIDQFFKGRNNVNGEYPDEFRITSAGLKDCVRREHLMLVSDVAHLFQCWGNFVKWYFRLWTMPRSVRGVVRRSDWFLGKVCYPFSIKVTRILPPRICNRLGQFRSRKSSTLENPWGRSLFDGVENGDNEDKVLGTLYALHEI</sequence>
<evidence type="ECO:0000259" key="9">
    <source>
        <dbReference type="PROSITE" id="PS50125"/>
    </source>
</evidence>
<dbReference type="GO" id="GO:0016020">
    <property type="term" value="C:membrane"/>
    <property type="evidence" value="ECO:0007669"/>
    <property type="project" value="UniProtKB-SubCell"/>
</dbReference>
<keyword evidence="3" id="KW-0547">Nucleotide-binding</keyword>
<evidence type="ECO:0000256" key="1">
    <source>
        <dbReference type="ARBA" id="ARBA00004370"/>
    </source>
</evidence>
<keyword evidence="11" id="KW-1185">Reference proteome</keyword>
<dbReference type="InterPro" id="IPR002073">
    <property type="entry name" value="PDEase_catalytic_dom"/>
</dbReference>
<dbReference type="Gene3D" id="1.10.1300.10">
    <property type="entry name" value="3'5'-cyclic nucleotide phosphodiesterase, catalytic domain"/>
    <property type="match status" value="1"/>
</dbReference>
<evidence type="ECO:0000313" key="10">
    <source>
        <dbReference type="EMBL" id="KAL3789483.1"/>
    </source>
</evidence>
<evidence type="ECO:0000256" key="7">
    <source>
        <dbReference type="SAM" id="MobiDB-lite"/>
    </source>
</evidence>
<keyword evidence="2 8" id="KW-0812">Transmembrane</keyword>
<dbReference type="AlphaFoldDB" id="A0ABD3PNZ3"/>
<dbReference type="GO" id="GO:0000166">
    <property type="term" value="F:nucleotide binding"/>
    <property type="evidence" value="ECO:0007669"/>
    <property type="project" value="UniProtKB-KW"/>
</dbReference>